<dbReference type="Proteomes" id="UP000659124">
    <property type="component" value="Unassembled WGS sequence"/>
</dbReference>
<dbReference type="Gene3D" id="3.40.50.1820">
    <property type="entry name" value="alpha/beta hydrolase"/>
    <property type="match status" value="1"/>
</dbReference>
<dbReference type="GO" id="GO:0016787">
    <property type="term" value="F:hydrolase activity"/>
    <property type="evidence" value="ECO:0007669"/>
    <property type="project" value="UniProtKB-KW"/>
</dbReference>
<keyword evidence="3" id="KW-1185">Reference proteome</keyword>
<dbReference type="InterPro" id="IPR050266">
    <property type="entry name" value="AB_hydrolase_sf"/>
</dbReference>
<proteinExistence type="predicted"/>
<dbReference type="RefSeq" id="WP_188086860.1">
    <property type="nucleotide sequence ID" value="NZ_JACVFC010000001.1"/>
</dbReference>
<dbReference type="InterPro" id="IPR029058">
    <property type="entry name" value="AB_hydrolase_fold"/>
</dbReference>
<accession>A0ABR7TIH9</accession>
<dbReference type="PANTHER" id="PTHR43798">
    <property type="entry name" value="MONOACYLGLYCEROL LIPASE"/>
    <property type="match status" value="1"/>
</dbReference>
<dbReference type="InterPro" id="IPR000073">
    <property type="entry name" value="AB_hydrolase_1"/>
</dbReference>
<evidence type="ECO:0000313" key="2">
    <source>
        <dbReference type="EMBL" id="MBC9929763.1"/>
    </source>
</evidence>
<evidence type="ECO:0000313" key="3">
    <source>
        <dbReference type="Proteomes" id="UP000659124"/>
    </source>
</evidence>
<sequence length="260" mass="27886">MQLSISTKGNGPRTLVFLHQACGSHRTWDKQVNDPLLEQYTRICIDFPGHGASGPADVYSLPLLGNVLADTLQQLKLDEYILVTISLAGSVAAEALPQLKGCKGLFIAGGCLLGGAITPATVMIPFEHAAVLFEATPPEERLQGYVSGLVAVPATETLQVLTADYRKTDPAFRSGLAASLGRGEWSNQILQVEEAGIPVAFVYGSEERIIDNSYLDTVLPGKWRGGVHTLPAAGHLTSLDQPEEFNRLLAAFAKEAFNED</sequence>
<dbReference type="Pfam" id="PF12697">
    <property type="entry name" value="Abhydrolase_6"/>
    <property type="match status" value="1"/>
</dbReference>
<feature type="domain" description="AB hydrolase-1" evidence="1">
    <location>
        <begin position="15"/>
        <end position="247"/>
    </location>
</feature>
<protein>
    <submittedName>
        <fullName evidence="2">Alpha/beta fold hydrolase</fullName>
    </submittedName>
</protein>
<name>A0ABR7TIH9_9BACT</name>
<evidence type="ECO:0000259" key="1">
    <source>
        <dbReference type="Pfam" id="PF12697"/>
    </source>
</evidence>
<gene>
    <name evidence="2" type="ORF">ICL07_05205</name>
</gene>
<reference evidence="2 3" key="1">
    <citation type="submission" date="2020-09" db="EMBL/GenBank/DDBJ databases">
        <title>Genome sequences of type strains of Chitinophaga qingshengii and Chitinophaga varians.</title>
        <authorList>
            <person name="Kittiwongwattana C."/>
        </authorList>
    </citation>
    <scope>NUCLEOTIDE SEQUENCE [LARGE SCALE GENOMIC DNA]</scope>
    <source>
        <strain evidence="2 3">JCM 30026</strain>
    </source>
</reference>
<keyword evidence="2" id="KW-0378">Hydrolase</keyword>
<comment type="caution">
    <text evidence="2">The sequence shown here is derived from an EMBL/GenBank/DDBJ whole genome shotgun (WGS) entry which is preliminary data.</text>
</comment>
<dbReference type="EMBL" id="JACVFC010000001">
    <property type="protein sequence ID" value="MBC9929763.1"/>
    <property type="molecule type" value="Genomic_DNA"/>
</dbReference>
<dbReference type="SUPFAM" id="SSF53474">
    <property type="entry name" value="alpha/beta-Hydrolases"/>
    <property type="match status" value="1"/>
</dbReference>
<organism evidence="2 3">
    <name type="scientific">Chitinophaga qingshengii</name>
    <dbReference type="NCBI Taxonomy" id="1569794"/>
    <lineage>
        <taxon>Bacteria</taxon>
        <taxon>Pseudomonadati</taxon>
        <taxon>Bacteroidota</taxon>
        <taxon>Chitinophagia</taxon>
        <taxon>Chitinophagales</taxon>
        <taxon>Chitinophagaceae</taxon>
        <taxon>Chitinophaga</taxon>
    </lineage>
</organism>